<dbReference type="Proteomes" id="UP000036202">
    <property type="component" value="Chromosome"/>
</dbReference>
<feature type="domain" description="3D" evidence="3">
    <location>
        <begin position="190"/>
        <end position="246"/>
    </location>
</feature>
<dbReference type="InterPro" id="IPR036908">
    <property type="entry name" value="RlpA-like_sf"/>
</dbReference>
<dbReference type="OrthoDB" id="9798935at2"/>
<keyword evidence="5" id="KW-1185">Reference proteome</keyword>
<gene>
    <name evidence="4" type="ORF">BEH_24245</name>
</gene>
<keyword evidence="1" id="KW-0732">Signal</keyword>
<reference evidence="5" key="2">
    <citation type="submission" date="2015-06" db="EMBL/GenBank/DDBJ databases">
        <title>Genome Sequence of Bacillus endophyticus and Analysis of its Companion Mechanism in the Ketogulonigenium vulgare-Bacillus strain Consortium.</title>
        <authorList>
            <person name="Jia N."/>
            <person name="Du J."/>
            <person name="Ding M.-Z."/>
            <person name="Gao F."/>
            <person name="Yuan Y.-J."/>
        </authorList>
    </citation>
    <scope>NUCLEOTIDE SEQUENCE [LARGE SCALE GENOMIC DNA]</scope>
    <source>
        <strain evidence="5">Hbe603</strain>
    </source>
</reference>
<protein>
    <recommendedName>
        <fullName evidence="3">3D domain-containing protein</fullName>
    </recommendedName>
</protein>
<dbReference type="KEGG" id="beo:BEH_24245"/>
<evidence type="ECO:0000256" key="2">
    <source>
        <dbReference type="SAM" id="MobiDB-lite"/>
    </source>
</evidence>
<dbReference type="InterPro" id="IPR051933">
    <property type="entry name" value="Resuscitation_pf_RpfB"/>
</dbReference>
<reference evidence="4 5" key="1">
    <citation type="journal article" date="2015" name="PLoS ONE">
        <title>Genome Sequence of Bacillus endophyticus and Analysis of Its Companion Mechanism in the Ketogulonigenium vulgare-Bacillus Strain Consortium.</title>
        <authorList>
            <person name="Jia N."/>
            <person name="Du J."/>
            <person name="Ding M.Z."/>
            <person name="Gao F."/>
            <person name="Yuan Y.J."/>
        </authorList>
    </citation>
    <scope>NUCLEOTIDE SEQUENCE [LARGE SCALE GENOMIC DNA]</scope>
    <source>
        <strain evidence="4 5">Hbe603</strain>
    </source>
</reference>
<dbReference type="GO" id="GO:0004553">
    <property type="term" value="F:hydrolase activity, hydrolyzing O-glycosyl compounds"/>
    <property type="evidence" value="ECO:0007669"/>
    <property type="project" value="InterPro"/>
</dbReference>
<name>A0A2S1LZD1_9BACI</name>
<dbReference type="Gene3D" id="2.40.40.10">
    <property type="entry name" value="RlpA-like domain"/>
    <property type="match status" value="1"/>
</dbReference>
<dbReference type="InterPro" id="IPR059180">
    <property type="entry name" value="3D_YorM"/>
</dbReference>
<proteinExistence type="predicted"/>
<dbReference type="PANTHER" id="PTHR39160">
    <property type="entry name" value="CELL WALL-BINDING PROTEIN YOCH"/>
    <property type="match status" value="1"/>
</dbReference>
<evidence type="ECO:0000259" key="3">
    <source>
        <dbReference type="Pfam" id="PF06725"/>
    </source>
</evidence>
<dbReference type="PANTHER" id="PTHR39160:SF4">
    <property type="entry name" value="RESUSCITATION-PROMOTING FACTOR RPFB"/>
    <property type="match status" value="1"/>
</dbReference>
<dbReference type="EMBL" id="CP011974">
    <property type="protein sequence ID" value="AWG44166.1"/>
    <property type="molecule type" value="Genomic_DNA"/>
</dbReference>
<dbReference type="Pfam" id="PF06725">
    <property type="entry name" value="3D"/>
    <property type="match status" value="1"/>
</dbReference>
<evidence type="ECO:0000313" key="4">
    <source>
        <dbReference type="EMBL" id="AWG44166.1"/>
    </source>
</evidence>
<dbReference type="AlphaFoldDB" id="A0A2S1LZD1"/>
<organism evidence="4 5">
    <name type="scientific">Priestia filamentosa</name>
    <dbReference type="NCBI Taxonomy" id="1402861"/>
    <lineage>
        <taxon>Bacteria</taxon>
        <taxon>Bacillati</taxon>
        <taxon>Bacillota</taxon>
        <taxon>Bacilli</taxon>
        <taxon>Bacillales</taxon>
        <taxon>Bacillaceae</taxon>
        <taxon>Priestia</taxon>
    </lineage>
</organism>
<evidence type="ECO:0000313" key="5">
    <source>
        <dbReference type="Proteomes" id="UP000036202"/>
    </source>
</evidence>
<dbReference type="RefSeq" id="WP_048896741.1">
    <property type="nucleotide sequence ID" value="NZ_CP011974.1"/>
</dbReference>
<accession>A0A2S1LZD1</accession>
<sequence length="257" mass="28454">MAKRVTLIGAAIAVPFTYSSYTNAQMEKKVDNSNKKYEKKIKKQQEEIKALKEVNKDQEVKIETNTQSVSDTSKKIDETEVSLRRQIAEVEAEIEKKNKLQQDIKEKKAEEVKQPVKQQETKPQSKPATQVNKVEDTKEEKVETKDTGSLKTFDAEVTYYTANAESTGKSVGDVAYGITASGAQVRSGMVAMDNSIYPFGTKVRINGTVYTNCDTGGAIKGNRIDIYVPTVSQAQQLGRQTVKAEVVEWGNGKCVAN</sequence>
<dbReference type="GO" id="GO:0019867">
    <property type="term" value="C:outer membrane"/>
    <property type="evidence" value="ECO:0007669"/>
    <property type="project" value="InterPro"/>
</dbReference>
<evidence type="ECO:0000256" key="1">
    <source>
        <dbReference type="ARBA" id="ARBA00022729"/>
    </source>
</evidence>
<dbReference type="GO" id="GO:0009254">
    <property type="term" value="P:peptidoglycan turnover"/>
    <property type="evidence" value="ECO:0007669"/>
    <property type="project" value="InterPro"/>
</dbReference>
<dbReference type="InterPro" id="IPR010611">
    <property type="entry name" value="3D_dom"/>
</dbReference>
<feature type="region of interest" description="Disordered" evidence="2">
    <location>
        <begin position="107"/>
        <end position="141"/>
    </location>
</feature>
<feature type="compositionally biased region" description="Polar residues" evidence="2">
    <location>
        <begin position="116"/>
        <end position="132"/>
    </location>
</feature>
<dbReference type="SUPFAM" id="SSF50685">
    <property type="entry name" value="Barwin-like endoglucanases"/>
    <property type="match status" value="1"/>
</dbReference>
<dbReference type="CDD" id="cd14667">
    <property type="entry name" value="3D_containing_proteins"/>
    <property type="match status" value="1"/>
</dbReference>